<proteinExistence type="predicted"/>
<reference evidence="2" key="1">
    <citation type="journal article" date="2015" name="Nature">
        <title>Complex archaea that bridge the gap between prokaryotes and eukaryotes.</title>
        <authorList>
            <person name="Spang A."/>
            <person name="Saw J.H."/>
            <person name="Jorgensen S.L."/>
            <person name="Zaremba-Niedzwiedzka K."/>
            <person name="Martijn J."/>
            <person name="Lind A.E."/>
            <person name="van Eijk R."/>
            <person name="Schleper C."/>
            <person name="Guy L."/>
            <person name="Ettema T.J."/>
        </authorList>
    </citation>
    <scope>NUCLEOTIDE SEQUENCE</scope>
</reference>
<keyword evidence="1" id="KW-0812">Transmembrane</keyword>
<feature type="transmembrane region" description="Helical" evidence="1">
    <location>
        <begin position="6"/>
        <end position="27"/>
    </location>
</feature>
<evidence type="ECO:0000256" key="1">
    <source>
        <dbReference type="SAM" id="Phobius"/>
    </source>
</evidence>
<sequence length="52" mass="5657">MSPASLAAILGGGFFLAAAIIAGYLDWQRKREDEAARHALAYYDTWADADLI</sequence>
<evidence type="ECO:0000313" key="2">
    <source>
        <dbReference type="EMBL" id="KKL63774.1"/>
    </source>
</evidence>
<keyword evidence="1" id="KW-1133">Transmembrane helix</keyword>
<gene>
    <name evidence="2" type="ORF">LCGC14_2171790</name>
</gene>
<accession>A0A0F9DQ15</accession>
<name>A0A0F9DQ15_9ZZZZ</name>
<keyword evidence="1" id="KW-0472">Membrane</keyword>
<feature type="non-terminal residue" evidence="2">
    <location>
        <position position="52"/>
    </location>
</feature>
<comment type="caution">
    <text evidence="2">The sequence shown here is derived from an EMBL/GenBank/DDBJ whole genome shotgun (WGS) entry which is preliminary data.</text>
</comment>
<organism evidence="2">
    <name type="scientific">marine sediment metagenome</name>
    <dbReference type="NCBI Taxonomy" id="412755"/>
    <lineage>
        <taxon>unclassified sequences</taxon>
        <taxon>metagenomes</taxon>
        <taxon>ecological metagenomes</taxon>
    </lineage>
</organism>
<dbReference type="AlphaFoldDB" id="A0A0F9DQ15"/>
<dbReference type="EMBL" id="LAZR01028052">
    <property type="protein sequence ID" value="KKL63774.1"/>
    <property type="molecule type" value="Genomic_DNA"/>
</dbReference>
<protein>
    <submittedName>
        <fullName evidence="2">Uncharacterized protein</fullName>
    </submittedName>
</protein>